<dbReference type="InterPro" id="IPR004358">
    <property type="entry name" value="Sig_transdc_His_kin-like_C"/>
</dbReference>
<dbReference type="PROSITE" id="PS50109">
    <property type="entry name" value="HIS_KIN"/>
    <property type="match status" value="1"/>
</dbReference>
<dbReference type="Pfam" id="PF00512">
    <property type="entry name" value="HisKA"/>
    <property type="match status" value="1"/>
</dbReference>
<dbReference type="PROSITE" id="PS50110">
    <property type="entry name" value="RESPONSE_REGULATORY"/>
    <property type="match status" value="1"/>
</dbReference>
<keyword evidence="9 15" id="KW-1133">Transmembrane helix</keyword>
<dbReference type="InterPro" id="IPR003661">
    <property type="entry name" value="HisK_dim/P_dom"/>
</dbReference>
<dbReference type="SMART" id="SM00387">
    <property type="entry name" value="HATPase_c"/>
    <property type="match status" value="1"/>
</dbReference>
<comment type="caution">
    <text evidence="19">The sequence shown here is derived from an EMBL/GenBank/DDBJ whole genome shotgun (WGS) entry which is preliminary data.</text>
</comment>
<keyword evidence="10" id="KW-0902">Two-component regulatory system</keyword>
<keyword evidence="7" id="KW-0547">Nucleotide-binding</keyword>
<dbReference type="Gene3D" id="3.30.565.10">
    <property type="entry name" value="Histidine kinase-like ATPase, C-terminal domain"/>
    <property type="match status" value="1"/>
</dbReference>
<dbReference type="SUPFAM" id="SSF52172">
    <property type="entry name" value="CheY-like"/>
    <property type="match status" value="1"/>
</dbReference>
<dbReference type="PROSITE" id="PS50894">
    <property type="entry name" value="HPT"/>
    <property type="match status" value="1"/>
</dbReference>
<evidence type="ECO:0000256" key="15">
    <source>
        <dbReference type="SAM" id="Phobius"/>
    </source>
</evidence>
<evidence type="ECO:0000256" key="6">
    <source>
        <dbReference type="ARBA" id="ARBA00022692"/>
    </source>
</evidence>
<evidence type="ECO:0000256" key="1">
    <source>
        <dbReference type="ARBA" id="ARBA00000085"/>
    </source>
</evidence>
<dbReference type="InterPro" id="IPR001789">
    <property type="entry name" value="Sig_transdc_resp-reg_receiver"/>
</dbReference>
<dbReference type="Gene3D" id="1.20.120.160">
    <property type="entry name" value="HPT domain"/>
    <property type="match status" value="1"/>
</dbReference>
<dbReference type="Proteomes" id="UP000263486">
    <property type="component" value="Unassembled WGS sequence"/>
</dbReference>
<feature type="modified residue" description="Phosphohistidine" evidence="12">
    <location>
        <position position="734"/>
    </location>
</feature>
<organism evidence="19 20">
    <name type="scientific">Psychrilyobacter piezotolerans</name>
    <dbReference type="NCBI Taxonomy" id="2293438"/>
    <lineage>
        <taxon>Bacteria</taxon>
        <taxon>Fusobacteriati</taxon>
        <taxon>Fusobacteriota</taxon>
        <taxon>Fusobacteriia</taxon>
        <taxon>Fusobacteriales</taxon>
        <taxon>Fusobacteriaceae</taxon>
        <taxon>Psychrilyobacter</taxon>
    </lineage>
</organism>
<comment type="subcellular location">
    <subcellularLocation>
        <location evidence="2">Cell membrane</location>
        <topology evidence="2">Multi-pass membrane protein</topology>
    </subcellularLocation>
</comment>
<feature type="transmembrane region" description="Helical" evidence="15">
    <location>
        <begin position="184"/>
        <end position="203"/>
    </location>
</feature>
<feature type="domain" description="Response regulatory" evidence="17">
    <location>
        <begin position="572"/>
        <end position="685"/>
    </location>
</feature>
<dbReference type="SMART" id="SM00388">
    <property type="entry name" value="HisKA"/>
    <property type="match status" value="1"/>
</dbReference>
<evidence type="ECO:0000256" key="14">
    <source>
        <dbReference type="SAM" id="Coils"/>
    </source>
</evidence>
<feature type="domain" description="Histidine kinase" evidence="16">
    <location>
        <begin position="232"/>
        <end position="449"/>
    </location>
</feature>
<dbReference type="SUPFAM" id="SSF47384">
    <property type="entry name" value="Homodimeric domain of signal transducing histidine kinase"/>
    <property type="match status" value="1"/>
</dbReference>
<dbReference type="InterPro" id="IPR036890">
    <property type="entry name" value="HATPase_C_sf"/>
</dbReference>
<evidence type="ECO:0000256" key="5">
    <source>
        <dbReference type="ARBA" id="ARBA00022553"/>
    </source>
</evidence>
<dbReference type="CDD" id="cd17546">
    <property type="entry name" value="REC_hyHK_CKI1_RcsC-like"/>
    <property type="match status" value="1"/>
</dbReference>
<dbReference type="Gene3D" id="1.10.287.130">
    <property type="match status" value="1"/>
</dbReference>
<evidence type="ECO:0000259" key="18">
    <source>
        <dbReference type="PROSITE" id="PS50894"/>
    </source>
</evidence>
<keyword evidence="11 15" id="KW-0472">Membrane</keyword>
<feature type="modified residue" description="4-aspartylphosphate" evidence="13">
    <location>
        <position position="620"/>
    </location>
</feature>
<protein>
    <recommendedName>
        <fullName evidence="3">histidine kinase</fullName>
        <ecNumber evidence="3">2.7.13.3</ecNumber>
    </recommendedName>
</protein>
<evidence type="ECO:0000256" key="7">
    <source>
        <dbReference type="ARBA" id="ARBA00022741"/>
    </source>
</evidence>
<dbReference type="RefSeq" id="WP_114643255.1">
    <property type="nucleotide sequence ID" value="NZ_JAACIO010000026.1"/>
</dbReference>
<dbReference type="CDD" id="cd16922">
    <property type="entry name" value="HATPase_EvgS-ArcB-TorS-like"/>
    <property type="match status" value="1"/>
</dbReference>
<accession>A0ABX9KET2</accession>
<evidence type="ECO:0000259" key="16">
    <source>
        <dbReference type="PROSITE" id="PS50109"/>
    </source>
</evidence>
<keyword evidence="8" id="KW-0067">ATP-binding</keyword>
<dbReference type="Pfam" id="PF00072">
    <property type="entry name" value="Response_reg"/>
    <property type="match status" value="1"/>
</dbReference>
<evidence type="ECO:0000313" key="20">
    <source>
        <dbReference type="Proteomes" id="UP000263486"/>
    </source>
</evidence>
<evidence type="ECO:0000259" key="17">
    <source>
        <dbReference type="PROSITE" id="PS50110"/>
    </source>
</evidence>
<dbReference type="Gene3D" id="3.40.50.2300">
    <property type="match status" value="1"/>
</dbReference>
<evidence type="ECO:0000256" key="2">
    <source>
        <dbReference type="ARBA" id="ARBA00004651"/>
    </source>
</evidence>
<dbReference type="EMBL" id="QUAJ01000027">
    <property type="protein sequence ID" value="REI39949.1"/>
    <property type="molecule type" value="Genomic_DNA"/>
</dbReference>
<keyword evidence="4" id="KW-1003">Cell membrane</keyword>
<dbReference type="InterPro" id="IPR036097">
    <property type="entry name" value="HisK_dim/P_sf"/>
</dbReference>
<dbReference type="SMART" id="SM00448">
    <property type="entry name" value="REC"/>
    <property type="match status" value="1"/>
</dbReference>
<dbReference type="PANTHER" id="PTHR45339">
    <property type="entry name" value="HYBRID SIGNAL TRANSDUCTION HISTIDINE KINASE J"/>
    <property type="match status" value="1"/>
</dbReference>
<feature type="domain" description="HPt" evidence="18">
    <location>
        <begin position="695"/>
        <end position="786"/>
    </location>
</feature>
<dbReference type="InterPro" id="IPR008207">
    <property type="entry name" value="Sig_transdc_His_kin_Hpt_dom"/>
</dbReference>
<proteinExistence type="predicted"/>
<dbReference type="PANTHER" id="PTHR45339:SF1">
    <property type="entry name" value="HYBRID SIGNAL TRANSDUCTION HISTIDINE KINASE J"/>
    <property type="match status" value="1"/>
</dbReference>
<comment type="catalytic activity">
    <reaction evidence="1">
        <text>ATP + protein L-histidine = ADP + protein N-phospho-L-histidine.</text>
        <dbReference type="EC" id="2.7.13.3"/>
    </reaction>
</comment>
<evidence type="ECO:0000256" key="3">
    <source>
        <dbReference type="ARBA" id="ARBA00012438"/>
    </source>
</evidence>
<keyword evidence="6 15" id="KW-0812">Transmembrane</keyword>
<feature type="coiled-coil region" evidence="14">
    <location>
        <begin position="745"/>
        <end position="772"/>
    </location>
</feature>
<dbReference type="Pfam" id="PF02518">
    <property type="entry name" value="HATPase_c"/>
    <property type="match status" value="1"/>
</dbReference>
<dbReference type="EC" id="2.7.13.3" evidence="3"/>
<sequence length="786" mass="90494">MKRIIMSLYIIMCIGVFGIEPSMNIGTERKVLPLSHGLEAYFERVIYLQPAVEKVYLLGFKGEETNNLKKRFSKIEFSNFSMGKNKEESGGSRALVVKDRRKTSDLKNLNYPVYGYRYTPRDEFVMVLYPDEPYHGSPVRERLFFNYPKAKEYKLNYFLLEGGYSFYNMDGHFFVIDKRNLNKIIISFHLTIMVSFIMFYLIISRRKLVKELTKTRLRAEEASLEKGRFLANMSHEIRTPLSGIIGTVETLRDIPMDRKINEKIGVIGGASHHLLEIINDILDFSKIEANKIEIHRNQFSLRETLTEILQIFESIINRKNLRLICICSKDIPHLVVGDRLALRKILINLVGNAVKFTHEGEITICVKINESGDIYFRVTDTGIGIPEEMVDKITEDFIQGQQGNSREYEGTGLGLAITSRFLSLMGSKLMVESTVGLGSSFYFKLSLPEGKDKLQPNTGGFILYTATREVKEFFQEFGDDYNHPYIIISDEEEFMDLSEDGEILLDYPHIFIGEDLYLPEKHTLDCTVVCSLPMELLKVSVICMNPLFNWKIHRSMEKVNQEQIEVKTRNIKALIVDDSRLNLNVLKDLLERIGILVISASRGSEALELLTGEIDIVFTDIQMPEMDGYELADRIKKIDMKLPVVAITANAFLEDRVKALKGSLDAYVTKPFQRDDLIEAIENLVPQLKVERLLNELGNEGIIADCLKEIPKGLFRLKEALEVKSYEKIRYYAHKLKGEFSYLKEDKIRILLEEIEKDSENVEQKVKYLKGIEVRWNSLKDRIGEE</sequence>
<gene>
    <name evidence="19" type="ORF">DYH56_12720</name>
</gene>
<evidence type="ECO:0000256" key="10">
    <source>
        <dbReference type="ARBA" id="ARBA00023012"/>
    </source>
</evidence>
<dbReference type="InterPro" id="IPR003594">
    <property type="entry name" value="HATPase_dom"/>
</dbReference>
<dbReference type="SUPFAM" id="SSF47226">
    <property type="entry name" value="Histidine-containing phosphotransfer domain, HPT domain"/>
    <property type="match status" value="1"/>
</dbReference>
<evidence type="ECO:0000256" key="8">
    <source>
        <dbReference type="ARBA" id="ARBA00022840"/>
    </source>
</evidence>
<evidence type="ECO:0000256" key="4">
    <source>
        <dbReference type="ARBA" id="ARBA00022475"/>
    </source>
</evidence>
<dbReference type="InterPro" id="IPR005467">
    <property type="entry name" value="His_kinase_dom"/>
</dbReference>
<dbReference type="InterPro" id="IPR011006">
    <property type="entry name" value="CheY-like_superfamily"/>
</dbReference>
<evidence type="ECO:0000256" key="9">
    <source>
        <dbReference type="ARBA" id="ARBA00022989"/>
    </source>
</evidence>
<dbReference type="CDD" id="cd00082">
    <property type="entry name" value="HisKA"/>
    <property type="match status" value="1"/>
</dbReference>
<keyword evidence="14" id="KW-0175">Coiled coil</keyword>
<keyword evidence="5 13" id="KW-0597">Phosphoprotein</keyword>
<dbReference type="PRINTS" id="PR00344">
    <property type="entry name" value="BCTRLSENSOR"/>
</dbReference>
<dbReference type="InterPro" id="IPR036641">
    <property type="entry name" value="HPT_dom_sf"/>
</dbReference>
<dbReference type="SUPFAM" id="SSF55874">
    <property type="entry name" value="ATPase domain of HSP90 chaperone/DNA topoisomerase II/histidine kinase"/>
    <property type="match status" value="1"/>
</dbReference>
<keyword evidence="20" id="KW-1185">Reference proteome</keyword>
<name>A0ABX9KET2_9FUSO</name>
<evidence type="ECO:0000256" key="13">
    <source>
        <dbReference type="PROSITE-ProRule" id="PRU00169"/>
    </source>
</evidence>
<reference evidence="19 20" key="1">
    <citation type="submission" date="2018-08" db="EMBL/GenBank/DDBJ databases">
        <title>Draft genome sequence of Psychrilyobacter sp. strain SD5 isolated from Black Sea water.</title>
        <authorList>
            <person name="Yadav S."/>
            <person name="Villanueva L."/>
            <person name="Damste J.S.S."/>
        </authorList>
    </citation>
    <scope>NUCLEOTIDE SEQUENCE [LARGE SCALE GENOMIC DNA]</scope>
    <source>
        <strain evidence="19 20">SD5</strain>
    </source>
</reference>
<evidence type="ECO:0000256" key="11">
    <source>
        <dbReference type="ARBA" id="ARBA00023136"/>
    </source>
</evidence>
<evidence type="ECO:0000313" key="19">
    <source>
        <dbReference type="EMBL" id="REI39949.1"/>
    </source>
</evidence>
<evidence type="ECO:0000256" key="12">
    <source>
        <dbReference type="PROSITE-ProRule" id="PRU00110"/>
    </source>
</evidence>